<reference evidence="2" key="1">
    <citation type="submission" date="2016-10" db="EMBL/GenBank/DDBJ databases">
        <authorList>
            <person name="Varghese N."/>
            <person name="Submissions S."/>
        </authorList>
    </citation>
    <scope>NUCLEOTIDE SEQUENCE [LARGE SCALE GENOMIC DNA]</scope>
    <source>
        <strain evidence="2">DUS833</strain>
    </source>
</reference>
<gene>
    <name evidence="1" type="ORF">SAMN05445850_7016</name>
</gene>
<dbReference type="STRING" id="157910.SAMN05445850_7016"/>
<proteinExistence type="predicted"/>
<organism evidence="1 2">
    <name type="scientific">Paraburkholderia tuberum</name>
    <dbReference type="NCBI Taxonomy" id="157910"/>
    <lineage>
        <taxon>Bacteria</taxon>
        <taxon>Pseudomonadati</taxon>
        <taxon>Pseudomonadota</taxon>
        <taxon>Betaproteobacteria</taxon>
        <taxon>Burkholderiales</taxon>
        <taxon>Burkholderiaceae</taxon>
        <taxon>Paraburkholderia</taxon>
    </lineage>
</organism>
<accession>A0A1H1KC70</accession>
<name>A0A1H1KC70_9BURK</name>
<dbReference type="AlphaFoldDB" id="A0A1H1KC70"/>
<keyword evidence="2" id="KW-1185">Reference proteome</keyword>
<sequence>MADTADASGAADAVLVKMTQDGRNVEVISG</sequence>
<evidence type="ECO:0000313" key="2">
    <source>
        <dbReference type="Proteomes" id="UP000199365"/>
    </source>
</evidence>
<dbReference type="Proteomes" id="UP000199365">
    <property type="component" value="Unassembled WGS sequence"/>
</dbReference>
<evidence type="ECO:0000313" key="1">
    <source>
        <dbReference type="EMBL" id="SDR59918.1"/>
    </source>
</evidence>
<protein>
    <submittedName>
        <fullName evidence="1">Uncharacterized protein</fullName>
    </submittedName>
</protein>
<dbReference type="EMBL" id="FNKX01000003">
    <property type="protein sequence ID" value="SDR59918.1"/>
    <property type="molecule type" value="Genomic_DNA"/>
</dbReference>